<feature type="transmembrane region" description="Helical" evidence="6">
    <location>
        <begin position="175"/>
        <end position="197"/>
    </location>
</feature>
<dbReference type="InterPro" id="IPR050638">
    <property type="entry name" value="AA-Vitamin_Transporters"/>
</dbReference>
<dbReference type="GO" id="GO:0016020">
    <property type="term" value="C:membrane"/>
    <property type="evidence" value="ECO:0007669"/>
    <property type="project" value="UniProtKB-SubCell"/>
</dbReference>
<comment type="subcellular location">
    <subcellularLocation>
        <location evidence="1">Membrane</location>
        <topology evidence="1">Multi-pass membrane protein</topology>
    </subcellularLocation>
</comment>
<evidence type="ECO:0000256" key="5">
    <source>
        <dbReference type="ARBA" id="ARBA00023136"/>
    </source>
</evidence>
<feature type="transmembrane region" description="Helical" evidence="6">
    <location>
        <begin position="237"/>
        <end position="259"/>
    </location>
</feature>
<dbReference type="PANTHER" id="PTHR32322">
    <property type="entry name" value="INNER MEMBRANE TRANSPORTER"/>
    <property type="match status" value="1"/>
</dbReference>
<reference evidence="8" key="2">
    <citation type="submission" date="2020-09" db="EMBL/GenBank/DDBJ databases">
        <authorList>
            <person name="Sun Q."/>
            <person name="Kim S."/>
        </authorList>
    </citation>
    <scope>NUCLEOTIDE SEQUENCE</scope>
    <source>
        <strain evidence="8">KCTC 32182</strain>
    </source>
</reference>
<keyword evidence="3 6" id="KW-0812">Transmembrane</keyword>
<evidence type="ECO:0000259" key="7">
    <source>
        <dbReference type="Pfam" id="PF00892"/>
    </source>
</evidence>
<evidence type="ECO:0000256" key="1">
    <source>
        <dbReference type="ARBA" id="ARBA00004141"/>
    </source>
</evidence>
<dbReference type="PANTHER" id="PTHR32322:SF2">
    <property type="entry name" value="EAMA DOMAIN-CONTAINING PROTEIN"/>
    <property type="match status" value="1"/>
</dbReference>
<protein>
    <submittedName>
        <fullName evidence="8">Membrane protein</fullName>
    </submittedName>
</protein>
<evidence type="ECO:0000256" key="2">
    <source>
        <dbReference type="ARBA" id="ARBA00007362"/>
    </source>
</evidence>
<name>A0A918P6P4_9NEIS</name>
<dbReference type="Gene3D" id="1.10.3730.20">
    <property type="match status" value="1"/>
</dbReference>
<dbReference type="AlphaFoldDB" id="A0A918P6P4"/>
<dbReference type="SUPFAM" id="SSF103481">
    <property type="entry name" value="Multidrug resistance efflux transporter EmrE"/>
    <property type="match status" value="2"/>
</dbReference>
<feature type="transmembrane region" description="Helical" evidence="6">
    <location>
        <begin position="148"/>
        <end position="168"/>
    </location>
</feature>
<dbReference type="Proteomes" id="UP000645257">
    <property type="component" value="Unassembled WGS sequence"/>
</dbReference>
<organism evidence="8 9">
    <name type="scientific">Paludibacterium paludis</name>
    <dbReference type="NCBI Taxonomy" id="1225769"/>
    <lineage>
        <taxon>Bacteria</taxon>
        <taxon>Pseudomonadati</taxon>
        <taxon>Pseudomonadota</taxon>
        <taxon>Betaproteobacteria</taxon>
        <taxon>Neisseriales</taxon>
        <taxon>Chromobacteriaceae</taxon>
        <taxon>Paludibacterium</taxon>
    </lineage>
</organism>
<keyword evidence="9" id="KW-1185">Reference proteome</keyword>
<dbReference type="RefSeq" id="WP_189536453.1">
    <property type="nucleotide sequence ID" value="NZ_BMYX01000024.1"/>
</dbReference>
<comment type="caution">
    <text evidence="8">The sequence shown here is derived from an EMBL/GenBank/DDBJ whole genome shotgun (WGS) entry which is preliminary data.</text>
</comment>
<evidence type="ECO:0000256" key="4">
    <source>
        <dbReference type="ARBA" id="ARBA00022989"/>
    </source>
</evidence>
<feature type="transmembrane region" description="Helical" evidence="6">
    <location>
        <begin position="116"/>
        <end position="136"/>
    </location>
</feature>
<dbReference type="InterPro" id="IPR037185">
    <property type="entry name" value="EmrE-like"/>
</dbReference>
<dbReference type="InterPro" id="IPR000620">
    <property type="entry name" value="EamA_dom"/>
</dbReference>
<proteinExistence type="inferred from homology"/>
<feature type="transmembrane region" description="Helical" evidence="6">
    <location>
        <begin position="265"/>
        <end position="282"/>
    </location>
</feature>
<dbReference type="Pfam" id="PF00892">
    <property type="entry name" value="EamA"/>
    <property type="match status" value="2"/>
</dbReference>
<feature type="transmembrane region" description="Helical" evidence="6">
    <location>
        <begin position="29"/>
        <end position="50"/>
    </location>
</feature>
<dbReference type="EMBL" id="BMYX01000024">
    <property type="protein sequence ID" value="GGY27368.1"/>
    <property type="molecule type" value="Genomic_DNA"/>
</dbReference>
<gene>
    <name evidence="8" type="ORF">GCM10011289_33490</name>
</gene>
<accession>A0A918P6P4</accession>
<feature type="domain" description="EamA" evidence="7">
    <location>
        <begin position="3"/>
        <end position="135"/>
    </location>
</feature>
<sequence length="303" mass="32348">MPYLALTLAMLLWSSSFIALKYVFVYFDPLQVLLARMLIATAGIVVILLWRRETRWHYRKGDWKWMLAMALAEPCLYFLCEARALTLTSASQAAIITATLPLLAALGARMFLGERIGAKGACGILVSFLGVAALTLGGQAEAGAPDPALGNALEFLAMICATGYVLIAKRLTSRYSTLAVTAMQTVTGGVWFGAWVLLSPAPLPVSLPLLPSLVVLYLGLFITLGAYGLYTWSVSRVPVAMAAAFINLIPVFTVGMAWLALDERLSGWQAAACLLVFAGVAISQKKTSGAAKPDAGRGLVNDI</sequence>
<evidence type="ECO:0000313" key="9">
    <source>
        <dbReference type="Proteomes" id="UP000645257"/>
    </source>
</evidence>
<evidence type="ECO:0000256" key="3">
    <source>
        <dbReference type="ARBA" id="ARBA00022692"/>
    </source>
</evidence>
<keyword evidence="5 6" id="KW-0472">Membrane</keyword>
<feature type="transmembrane region" description="Helical" evidence="6">
    <location>
        <begin position="209"/>
        <end position="230"/>
    </location>
</feature>
<keyword evidence="4 6" id="KW-1133">Transmembrane helix</keyword>
<comment type="similarity">
    <text evidence="2">Belongs to the EamA transporter family.</text>
</comment>
<evidence type="ECO:0000256" key="6">
    <source>
        <dbReference type="SAM" id="Phobius"/>
    </source>
</evidence>
<evidence type="ECO:0000313" key="8">
    <source>
        <dbReference type="EMBL" id="GGY27368.1"/>
    </source>
</evidence>
<reference evidence="8" key="1">
    <citation type="journal article" date="2014" name="Int. J. Syst. Evol. Microbiol.">
        <title>Complete genome sequence of Corynebacterium casei LMG S-19264T (=DSM 44701T), isolated from a smear-ripened cheese.</title>
        <authorList>
            <consortium name="US DOE Joint Genome Institute (JGI-PGF)"/>
            <person name="Walter F."/>
            <person name="Albersmeier A."/>
            <person name="Kalinowski J."/>
            <person name="Ruckert C."/>
        </authorList>
    </citation>
    <scope>NUCLEOTIDE SEQUENCE</scope>
    <source>
        <strain evidence="8">KCTC 32182</strain>
    </source>
</reference>
<feature type="domain" description="EamA" evidence="7">
    <location>
        <begin position="150"/>
        <end position="282"/>
    </location>
</feature>